<dbReference type="InterPro" id="IPR043914">
    <property type="entry name" value="DUF5763"/>
</dbReference>
<comment type="caution">
    <text evidence="1">The sequence shown here is derived from an EMBL/GenBank/DDBJ whole genome shotgun (WGS) entry which is preliminary data.</text>
</comment>
<evidence type="ECO:0000313" key="2">
    <source>
        <dbReference type="Proteomes" id="UP001363622"/>
    </source>
</evidence>
<organism evidence="1 2">
    <name type="scientific">Phyllosticta citriasiana</name>
    <dbReference type="NCBI Taxonomy" id="595635"/>
    <lineage>
        <taxon>Eukaryota</taxon>
        <taxon>Fungi</taxon>
        <taxon>Dikarya</taxon>
        <taxon>Ascomycota</taxon>
        <taxon>Pezizomycotina</taxon>
        <taxon>Dothideomycetes</taxon>
        <taxon>Dothideomycetes incertae sedis</taxon>
        <taxon>Botryosphaeriales</taxon>
        <taxon>Phyllostictaceae</taxon>
        <taxon>Phyllosticta</taxon>
    </lineage>
</organism>
<gene>
    <name evidence="1" type="ORF">IWZ03DRAFT_427563</name>
</gene>
<name>A0ABR1K766_9PEZI</name>
<proteinExistence type="predicted"/>
<protein>
    <submittedName>
        <fullName evidence="1">Uncharacterized protein</fullName>
    </submittedName>
</protein>
<evidence type="ECO:0000313" key="1">
    <source>
        <dbReference type="EMBL" id="KAK7508884.1"/>
    </source>
</evidence>
<dbReference type="Pfam" id="PF19067">
    <property type="entry name" value="DUF5763"/>
    <property type="match status" value="1"/>
</dbReference>
<sequence>MPVCTGITREGRQCKKNGSYDGRCHHHWHQTEDSSAASMDRLRNSEVHAALPVDNNDNDNDLLIPLTPPPRRGQEVTMSTGHDPCHEYPVFSPLSERRINDPSASQPCQPFFHPRDIMQQCNDAQFGPPNAAITMAPEEEQRHATGPPPPLPVWTTKPTAAAVARVTSPCSSSNNASKSELFSHTIRQASDNIIKHMDTIWAVYANSKAACTTRGLELDDVAERVLNLQGRMVERSVFEFADLLAALMEEGEVGAHGRG</sequence>
<dbReference type="EMBL" id="JBBPHU010000023">
    <property type="protein sequence ID" value="KAK7508884.1"/>
    <property type="molecule type" value="Genomic_DNA"/>
</dbReference>
<accession>A0ABR1K766</accession>
<dbReference type="Proteomes" id="UP001363622">
    <property type="component" value="Unassembled WGS sequence"/>
</dbReference>
<reference evidence="1 2" key="1">
    <citation type="submission" date="2024-04" db="EMBL/GenBank/DDBJ databases">
        <title>Phyllosticta paracitricarpa is synonymous to the EU quarantine fungus P. citricarpa based on phylogenomic analyses.</title>
        <authorList>
            <consortium name="Lawrence Berkeley National Laboratory"/>
            <person name="Van Ingen-Buijs V.A."/>
            <person name="Van Westerhoven A.C."/>
            <person name="Haridas S."/>
            <person name="Skiadas P."/>
            <person name="Martin F."/>
            <person name="Groenewald J.Z."/>
            <person name="Crous P.W."/>
            <person name="Seidl M.F."/>
        </authorList>
    </citation>
    <scope>NUCLEOTIDE SEQUENCE [LARGE SCALE GENOMIC DNA]</scope>
    <source>
        <strain evidence="1 2">CBS 123371</strain>
    </source>
</reference>
<keyword evidence="2" id="KW-1185">Reference proteome</keyword>